<feature type="coiled-coil region" evidence="1">
    <location>
        <begin position="918"/>
        <end position="966"/>
    </location>
</feature>
<dbReference type="PROSITE" id="PS50096">
    <property type="entry name" value="IQ"/>
    <property type="match status" value="4"/>
</dbReference>
<feature type="region of interest" description="Disordered" evidence="2">
    <location>
        <begin position="1"/>
        <end position="52"/>
    </location>
</feature>
<dbReference type="SMART" id="SM00015">
    <property type="entry name" value="IQ"/>
    <property type="match status" value="5"/>
</dbReference>
<accession>A0A7S4LDP2</accession>
<organism evidence="3">
    <name type="scientific">Eutreptiella gymnastica</name>
    <dbReference type="NCBI Taxonomy" id="73025"/>
    <lineage>
        <taxon>Eukaryota</taxon>
        <taxon>Discoba</taxon>
        <taxon>Euglenozoa</taxon>
        <taxon>Euglenida</taxon>
        <taxon>Spirocuta</taxon>
        <taxon>Euglenophyceae</taxon>
        <taxon>Eutreptiales</taxon>
        <taxon>Eutreptiaceae</taxon>
        <taxon>Eutreptiella</taxon>
    </lineage>
</organism>
<feature type="coiled-coil region" evidence="1">
    <location>
        <begin position="1059"/>
        <end position="1110"/>
    </location>
</feature>
<dbReference type="CDD" id="cd23767">
    <property type="entry name" value="IQCD"/>
    <property type="match status" value="2"/>
</dbReference>
<keyword evidence="1" id="KW-0175">Coiled coil</keyword>
<feature type="coiled-coil region" evidence="1">
    <location>
        <begin position="656"/>
        <end position="712"/>
    </location>
</feature>
<gene>
    <name evidence="3" type="ORF">EGYM00163_LOCUS33697</name>
</gene>
<dbReference type="Gene3D" id="1.20.5.190">
    <property type="match status" value="2"/>
</dbReference>
<reference evidence="3" key="1">
    <citation type="submission" date="2021-01" db="EMBL/GenBank/DDBJ databases">
        <authorList>
            <person name="Corre E."/>
            <person name="Pelletier E."/>
            <person name="Niang G."/>
            <person name="Scheremetjew M."/>
            <person name="Finn R."/>
            <person name="Kale V."/>
            <person name="Holt S."/>
            <person name="Cochrane G."/>
            <person name="Meng A."/>
            <person name="Brown T."/>
            <person name="Cohen L."/>
        </authorList>
    </citation>
    <scope>NUCLEOTIDE SEQUENCE</scope>
    <source>
        <strain evidence="3">CCMP1594</strain>
    </source>
</reference>
<evidence type="ECO:0000256" key="2">
    <source>
        <dbReference type="SAM" id="MobiDB-lite"/>
    </source>
</evidence>
<evidence type="ECO:0000256" key="1">
    <source>
        <dbReference type="SAM" id="Coils"/>
    </source>
</evidence>
<dbReference type="InterPro" id="IPR000048">
    <property type="entry name" value="IQ_motif_EF-hand-BS"/>
</dbReference>
<dbReference type="SUPFAM" id="SSF52540">
    <property type="entry name" value="P-loop containing nucleoside triphosphate hydrolases"/>
    <property type="match status" value="1"/>
</dbReference>
<protein>
    <submittedName>
        <fullName evidence="3">Uncharacterized protein</fullName>
    </submittedName>
</protein>
<dbReference type="Pfam" id="PF00612">
    <property type="entry name" value="IQ"/>
    <property type="match status" value="2"/>
</dbReference>
<feature type="coiled-coil region" evidence="1">
    <location>
        <begin position="481"/>
        <end position="508"/>
    </location>
</feature>
<sequence>MYREDYASRSKNAAGSPFSAVPAKLPPVARDRPHATGTAYGDDPSMSTINMSADGTTAQSIDDMLFQMVSNVEDASHVPRPETPLALQSLSASRGSIHGSADGQSPVPSAHVLRRMPMSPAAAALPHNSLCVEGASRIRGEIQLIEKELSLLTELEERERQLQRQRDHEKLKQKQLQEQEEARQHAKAELEMRQFKEEARMQRRQRETEELKKRQKDKEDAEAAQQKENWERLGTPGAKKHRPLKQLIKGANDTEDFWKTKSGLRDDLKQMYSELDELQEADWVRKQKIKQSKAAAERLQAEAEDEVHLEREFSNMKKGEVRKEINKLQDELAGLERQDRLAEQRRKAKEDDLRAKRENESEKQVAYMEACRARAKAQKDRENAELAAAEEAKEKELMLQKEKGRLDYIARHTRSPPSFGPDHHVHKYATSIQARPGALVQSALLSDSAISAQPGDAGTPNSRGESQRGWLTDADLQSLEKEDVALQKARQKRDLDVLKAEHAALLQEHEDANYASINKELTLQLQGEARQNMKIAPKASFGDMYATADLPPVYHYVPQSLKSASPPASSGPMLKSSLPQGPFRNNNDKFAQMQLQQQEALAEIDEDYAAQVGQTNAMFEKAQADQQKRDELFKKQEKRRYADFQEKEQNAHNTEVAEQKMEVSKLRARLMKLEEEDANVAERLRQEERARIAKLEVELARERGLRQLAEQQTKWEQQQPSPLEGDYARAVEKAKMLEMDRRIDQVRQERQTEQVRWSQPIETHPELASTTRASKQTPTMSEDDAAKQIQGLYKINASKKEVKFQLMDRAALRIQKLHRVFRAKQELMRRQQTVAAERIQGLLKIKAAKAEVESRRRSIVRSGLKAAPLRPADKVVARRTSDAEREHAATKLQGMKKMMNAKIEAQELRAAKRRQLVEEELANSAQVIQRAARRAEAKKIAKNKRLEKEELEYVKIQERLLQAEQAEGLEKKAVEARHTPQAAKSGASYSAGTSTLSSGDDYMQRPDSGGFDGIPITDITEREWDTWLDSPDKPSTQQSSEAATAPPPSQLPGDANHKIALLEEQIGKLQQNLVQEHKNVIDLQNKNKQVEDLKMEKERQQRQIENLNGLLISHAGIIKSLQRQVVDLSPRTEMQYRGFPSYQPVQGLEDRAACKIQAQWRGHQTRKSLAEMKATGKTRHDQELKNEAAFIIQGFFKCVMAKKEAQRRRDEKEAATREDILSGLHLDAKEVMPVLSTSSANTPSATRRSVRDQYWGVIEQEAATLIQAQWRGYMARKRVNALRKSKSLSVA</sequence>
<feature type="compositionally biased region" description="Polar residues" evidence="2">
    <location>
        <begin position="1033"/>
        <end position="1042"/>
    </location>
</feature>
<feature type="region of interest" description="Disordered" evidence="2">
    <location>
        <begin position="339"/>
        <end position="361"/>
    </location>
</feature>
<dbReference type="EMBL" id="HBJA01097343">
    <property type="protein sequence ID" value="CAE0822496.1"/>
    <property type="molecule type" value="Transcribed_RNA"/>
</dbReference>
<dbReference type="InterPro" id="IPR027417">
    <property type="entry name" value="P-loop_NTPase"/>
</dbReference>
<feature type="region of interest" description="Disordered" evidence="2">
    <location>
        <begin position="163"/>
        <end position="240"/>
    </location>
</feature>
<feature type="compositionally biased region" description="Basic and acidic residues" evidence="2">
    <location>
        <begin position="163"/>
        <end position="221"/>
    </location>
</feature>
<feature type="compositionally biased region" description="Polar residues" evidence="2">
    <location>
        <begin position="987"/>
        <end position="998"/>
    </location>
</feature>
<feature type="region of interest" description="Disordered" evidence="2">
    <location>
        <begin position="971"/>
        <end position="1054"/>
    </location>
</feature>
<name>A0A7S4LDP2_9EUGL</name>
<proteinExistence type="predicted"/>
<evidence type="ECO:0000313" key="3">
    <source>
        <dbReference type="EMBL" id="CAE0822496.1"/>
    </source>
</evidence>